<dbReference type="AlphaFoldDB" id="A0A2A2TJ84"/>
<evidence type="ECO:0000313" key="1">
    <source>
        <dbReference type="EMBL" id="PAX54613.1"/>
    </source>
</evidence>
<sequence length="64" mass="7124">MSNSKTRVTFQCSTDIKDALEACSGDREQTVSALIVSVLRDYLITQGYLESLKKQNLQPTQAKT</sequence>
<keyword evidence="2" id="KW-1185">Reference proteome</keyword>
<reference evidence="1 2" key="1">
    <citation type="submission" date="2017-08" db="EMBL/GenBank/DDBJ databases">
        <title>Draft genome sequence of filamentous cyanobacterium Calothrix elsteri CCALA 953.</title>
        <authorList>
            <person name="Gagunashvili A.N."/>
            <person name="Elster J."/>
            <person name="Andresson O.S."/>
        </authorList>
    </citation>
    <scope>NUCLEOTIDE SEQUENCE [LARGE SCALE GENOMIC DNA]</scope>
    <source>
        <strain evidence="1 2">CCALA 953</strain>
    </source>
</reference>
<organism evidence="1 2">
    <name type="scientific">Brunnivagina elsteri CCALA 953</name>
    <dbReference type="NCBI Taxonomy" id="987040"/>
    <lineage>
        <taxon>Bacteria</taxon>
        <taxon>Bacillati</taxon>
        <taxon>Cyanobacteriota</taxon>
        <taxon>Cyanophyceae</taxon>
        <taxon>Nostocales</taxon>
        <taxon>Calotrichaceae</taxon>
        <taxon>Brunnivagina</taxon>
    </lineage>
</organism>
<comment type="caution">
    <text evidence="1">The sequence shown here is derived from an EMBL/GenBank/DDBJ whole genome shotgun (WGS) entry which is preliminary data.</text>
</comment>
<dbReference type="EMBL" id="NTFS01000111">
    <property type="protein sequence ID" value="PAX54613.1"/>
    <property type="molecule type" value="Genomic_DNA"/>
</dbReference>
<gene>
    <name evidence="1" type="ORF">CK510_12155</name>
</gene>
<dbReference type="Proteomes" id="UP000218238">
    <property type="component" value="Unassembled WGS sequence"/>
</dbReference>
<name>A0A2A2TJ84_9CYAN</name>
<proteinExistence type="predicted"/>
<protein>
    <recommendedName>
        <fullName evidence="3">CopG-like ribbon-helix-helix domain-containing protein</fullName>
    </recommendedName>
</protein>
<evidence type="ECO:0000313" key="2">
    <source>
        <dbReference type="Proteomes" id="UP000218238"/>
    </source>
</evidence>
<accession>A0A2A2TJ84</accession>
<evidence type="ECO:0008006" key="3">
    <source>
        <dbReference type="Google" id="ProtNLM"/>
    </source>
</evidence>